<dbReference type="GO" id="GO:0005789">
    <property type="term" value="C:endoplasmic reticulum membrane"/>
    <property type="evidence" value="ECO:0007669"/>
    <property type="project" value="UniProtKB-SubCell"/>
</dbReference>
<organism evidence="7">
    <name type="scientific">Brassica cretica</name>
    <name type="common">Mustard</name>
    <dbReference type="NCBI Taxonomy" id="69181"/>
    <lineage>
        <taxon>Eukaryota</taxon>
        <taxon>Viridiplantae</taxon>
        <taxon>Streptophyta</taxon>
        <taxon>Embryophyta</taxon>
        <taxon>Tracheophyta</taxon>
        <taxon>Spermatophyta</taxon>
        <taxon>Magnoliopsida</taxon>
        <taxon>eudicotyledons</taxon>
        <taxon>Gunneridae</taxon>
        <taxon>Pentapetalae</taxon>
        <taxon>rosids</taxon>
        <taxon>malvids</taxon>
        <taxon>Brassicales</taxon>
        <taxon>Brassicaceae</taxon>
        <taxon>Brassiceae</taxon>
        <taxon>Brassica</taxon>
    </lineage>
</organism>
<evidence type="ECO:0000256" key="2">
    <source>
        <dbReference type="ARBA" id="ARBA00022692"/>
    </source>
</evidence>
<proteinExistence type="predicted"/>
<evidence type="ECO:0000256" key="4">
    <source>
        <dbReference type="ARBA" id="ARBA00023136"/>
    </source>
</evidence>
<sequence>MRVDAPSNIVGNSLGFRFGETFRNLLQTDGKAIPKILPVKLGRFLIYGRQSPNKNDNTKERKDKVEIFIYVYRWVLRLIYYPFWILCSTSYQIIMTENKEKHQVEGPIYYYMFNTLLFRLLVLYIFWWVLIYRMLVKHLQDRGKLSEDVRSDSESDDDHED</sequence>
<feature type="transmembrane region" description="Helical" evidence="5">
    <location>
        <begin position="108"/>
        <end position="132"/>
    </location>
</feature>
<feature type="transmembrane region" description="Helical" evidence="5">
    <location>
        <begin position="78"/>
        <end position="96"/>
    </location>
</feature>
<evidence type="ECO:0000313" key="7">
    <source>
        <dbReference type="EMBL" id="KAF2531470.1"/>
    </source>
</evidence>
<evidence type="ECO:0000256" key="3">
    <source>
        <dbReference type="ARBA" id="ARBA00022989"/>
    </source>
</evidence>
<dbReference type="AlphaFoldDB" id="A0A8S9FD89"/>
<dbReference type="EMBL" id="QGKY02002305">
    <property type="protein sequence ID" value="KAF2531470.1"/>
    <property type="molecule type" value="Genomic_DNA"/>
</dbReference>
<dbReference type="GO" id="GO:0046513">
    <property type="term" value="P:ceramide biosynthetic process"/>
    <property type="evidence" value="ECO:0007669"/>
    <property type="project" value="InterPro"/>
</dbReference>
<keyword evidence="2 5" id="KW-0812">Transmembrane</keyword>
<accession>A0A8S9FD89</accession>
<dbReference type="InterPro" id="IPR006634">
    <property type="entry name" value="TLC-dom"/>
</dbReference>
<dbReference type="Pfam" id="PF03798">
    <property type="entry name" value="TRAM_LAG1_CLN8"/>
    <property type="match status" value="1"/>
</dbReference>
<evidence type="ECO:0000259" key="6">
    <source>
        <dbReference type="Pfam" id="PF03798"/>
    </source>
</evidence>
<dbReference type="PANTHER" id="PTHR12560">
    <property type="entry name" value="LONGEVITY ASSURANCE FACTOR 1 LAG1"/>
    <property type="match status" value="1"/>
</dbReference>
<dbReference type="GO" id="GO:0050291">
    <property type="term" value="F:sphingosine N-acyltransferase activity"/>
    <property type="evidence" value="ECO:0007669"/>
    <property type="project" value="InterPro"/>
</dbReference>
<evidence type="ECO:0000256" key="5">
    <source>
        <dbReference type="SAM" id="Phobius"/>
    </source>
</evidence>
<protein>
    <recommendedName>
        <fullName evidence="6">TLC domain-containing protein</fullName>
    </recommendedName>
</protein>
<evidence type="ECO:0000256" key="1">
    <source>
        <dbReference type="ARBA" id="ARBA00004477"/>
    </source>
</evidence>
<dbReference type="PANTHER" id="PTHR12560:SF45">
    <property type="entry name" value="CERAMIDE SYNTHASE LOH1"/>
    <property type="match status" value="1"/>
</dbReference>
<feature type="domain" description="TLC" evidence="6">
    <location>
        <begin position="70"/>
        <end position="133"/>
    </location>
</feature>
<keyword evidence="4 5" id="KW-0472">Membrane</keyword>
<keyword evidence="3 5" id="KW-1133">Transmembrane helix</keyword>
<reference evidence="7" key="1">
    <citation type="submission" date="2019-12" db="EMBL/GenBank/DDBJ databases">
        <title>Genome sequencing and annotation of Brassica cretica.</title>
        <authorList>
            <person name="Studholme D.J."/>
            <person name="Sarris P.F."/>
        </authorList>
    </citation>
    <scope>NUCLEOTIDE SEQUENCE</scope>
    <source>
        <strain evidence="7">PFS-102/07</strain>
        <tissue evidence="7">Leaf</tissue>
    </source>
</reference>
<comment type="subcellular location">
    <subcellularLocation>
        <location evidence="1">Endoplasmic reticulum membrane</location>
        <topology evidence="1">Multi-pass membrane protein</topology>
    </subcellularLocation>
</comment>
<comment type="caution">
    <text evidence="7">The sequence shown here is derived from an EMBL/GenBank/DDBJ whole genome shotgun (WGS) entry which is preliminary data.</text>
</comment>
<gene>
    <name evidence="7" type="ORF">F2Q70_00031836</name>
</gene>
<dbReference type="InterPro" id="IPR016439">
    <property type="entry name" value="Lag1/Lac1-like"/>
</dbReference>
<name>A0A8S9FD89_BRACR</name>